<dbReference type="AlphaFoldDB" id="F4WQD6"/>
<evidence type="ECO:0000313" key="2">
    <source>
        <dbReference type="Proteomes" id="UP000007755"/>
    </source>
</evidence>
<keyword evidence="2" id="KW-1185">Reference proteome</keyword>
<protein>
    <submittedName>
        <fullName evidence="1">Uncharacterized protein</fullName>
    </submittedName>
</protein>
<dbReference type="EMBL" id="GL888271">
    <property type="protein sequence ID" value="EGI63592.1"/>
    <property type="molecule type" value="Genomic_DNA"/>
</dbReference>
<sequence>MLALLPVAPGCRTVALIACCKRPGIRITGRTASAGGGGGRQTTLGGHSSRATSLLRCGRLPPLPYMKLLIKNGMFVLSGSQNQKIQKISRILEDESGCDNVAKNVDVLPERGSICKVDKKDDKKIVNLFSRFPGLTLRQRRAKLKQKGLDISEQLIFHANIHSDNCSSQDQLSEFNKENEALPCFNPSNRSTIRMNHSQEYNKKRKEYRKLTYYILGNRFNDTLSPTTDASTTGTFIFRVLDSTRNSSSIPYVAIPPQQVMGPGKDSR</sequence>
<dbReference type="Proteomes" id="UP000007755">
    <property type="component" value="Unassembled WGS sequence"/>
</dbReference>
<dbReference type="InParanoid" id="F4WQD6"/>
<gene>
    <name evidence="1" type="ORF">G5I_08024</name>
</gene>
<accession>F4WQD6</accession>
<name>F4WQD6_ACREC</name>
<organism evidence="2">
    <name type="scientific">Acromyrmex echinatior</name>
    <name type="common">Panamanian leafcutter ant</name>
    <name type="synonym">Acromyrmex octospinosus echinatior</name>
    <dbReference type="NCBI Taxonomy" id="103372"/>
    <lineage>
        <taxon>Eukaryota</taxon>
        <taxon>Metazoa</taxon>
        <taxon>Ecdysozoa</taxon>
        <taxon>Arthropoda</taxon>
        <taxon>Hexapoda</taxon>
        <taxon>Insecta</taxon>
        <taxon>Pterygota</taxon>
        <taxon>Neoptera</taxon>
        <taxon>Endopterygota</taxon>
        <taxon>Hymenoptera</taxon>
        <taxon>Apocrita</taxon>
        <taxon>Aculeata</taxon>
        <taxon>Formicoidea</taxon>
        <taxon>Formicidae</taxon>
        <taxon>Myrmicinae</taxon>
        <taxon>Acromyrmex</taxon>
    </lineage>
</organism>
<proteinExistence type="predicted"/>
<dbReference type="OrthoDB" id="6776802at2759"/>
<evidence type="ECO:0000313" key="1">
    <source>
        <dbReference type="EMBL" id="EGI63592.1"/>
    </source>
</evidence>
<reference evidence="1" key="1">
    <citation type="submission" date="2011-02" db="EMBL/GenBank/DDBJ databases">
        <title>The genome of the leaf-cutting ant Acromyrmex echinatior suggests key adaptations to social evolution and fungus farming.</title>
        <authorList>
            <person name="Nygaard S."/>
            <person name="Zhang G."/>
        </authorList>
    </citation>
    <scope>NUCLEOTIDE SEQUENCE</scope>
</reference>